<feature type="compositionally biased region" description="Polar residues" evidence="7">
    <location>
        <begin position="577"/>
        <end position="594"/>
    </location>
</feature>
<dbReference type="Gene3D" id="1.20.120.1770">
    <property type="match status" value="1"/>
</dbReference>
<feature type="region of interest" description="Disordered" evidence="7">
    <location>
        <begin position="378"/>
        <end position="464"/>
    </location>
</feature>
<dbReference type="Pfam" id="PF03188">
    <property type="entry name" value="Cytochrom_B561"/>
    <property type="match status" value="1"/>
</dbReference>
<feature type="compositionally biased region" description="Polar residues" evidence="7">
    <location>
        <begin position="311"/>
        <end position="326"/>
    </location>
</feature>
<reference evidence="10 11" key="1">
    <citation type="submission" date="2015-07" db="EMBL/GenBank/DDBJ databases">
        <title>The genome of the fungus Escovopsis weberi, a specialized disease agent of ant agriculture.</title>
        <authorList>
            <person name="de Man T.J."/>
            <person name="Stajich J.E."/>
            <person name="Kubicek C.P."/>
            <person name="Chenthamara K."/>
            <person name="Atanasova L."/>
            <person name="Druzhinina I.S."/>
            <person name="Birnbaum S."/>
            <person name="Barribeau S.M."/>
            <person name="Teiling C."/>
            <person name="Suen G."/>
            <person name="Currie C."/>
            <person name="Gerardo N.M."/>
        </authorList>
    </citation>
    <scope>NUCLEOTIDE SEQUENCE [LARGE SCALE GENOMIC DNA]</scope>
</reference>
<feature type="region of interest" description="Disordered" evidence="7">
    <location>
        <begin position="483"/>
        <end position="769"/>
    </location>
</feature>
<dbReference type="STRING" id="150374.A0A0M9VU84"/>
<evidence type="ECO:0000256" key="2">
    <source>
        <dbReference type="ARBA" id="ARBA00022448"/>
    </source>
</evidence>
<dbReference type="SMART" id="SM00665">
    <property type="entry name" value="B561"/>
    <property type="match status" value="1"/>
</dbReference>
<name>A0A0M9VU84_ESCWE</name>
<sequence length="769" mass="85002">MAPAPDQLSAPGAAHYDSDTLHVGDGTWEFTKNTFLLPNLQGTNLETLRYNGMGNRFSTVQQYHTLITAHGVLMAIVFMFLLPTSVMIVRFYSREPGYAIRYHAQLNVFSAVLLVSAFILPFFAVGQARSLTNPHHGIGVAIFTLFLVQMFIGGFVKYITKIRSLRVMLHQWLGRATALLGIVQIPLGLALYGSPKALFILYAVWMGFLLVLYFLLSYHSEARRELYMSGPRSEIRSELRSEVRSELRSEGGRTRMTESEYFSEHDEGRNSKLKWLGPLAAAAGLFALLKGRKDRQHDDDDVRSRAMSGARSYSQSRRTTVLSSRPPSGYYDEKLSEAPDPTANRGGGLMKVLGVLGLARLFGRNKYSAVNTDTPWRQRSERATTISEFNSEYTNDASTVSPSNHPAGTTMSAAMESSRTPRYPGRAADNGPPRGYPADSEYSSYVSPSRRATQRDASGGGNGAANGILAGLGLGWLGRKLSKRGKNQREAPPSMRDDDDYYRSPTEYSRQTREGDSPRRSRPPARRYSNVGTETALSEITESSFAPRPQDNPPRARPRTPTKKDSMVPPALVISPDSGNSRTEISHHQGTVRSEVTDATARPTRESSRRRNNKDHSVTLRRLTDEEMAAARDRGESVLESPTTGRGYRRDSSQRKAEEAAERAVEARHDDNRKSETPLSPPHPSFAKGGPGPKRNRDSAYFQSGQQSLNPPPPPESMVSSAVSHGTWSGMSIAPSQPKASETAAADNRRRRRQERRRGSGGRPSESAD</sequence>
<gene>
    <name evidence="10" type="ORF">ESCO_001255</name>
</gene>
<keyword evidence="2" id="KW-0813">Transport</keyword>
<feature type="transmembrane region" description="Helical" evidence="8">
    <location>
        <begin position="104"/>
        <end position="125"/>
    </location>
</feature>
<evidence type="ECO:0000256" key="8">
    <source>
        <dbReference type="SAM" id="Phobius"/>
    </source>
</evidence>
<dbReference type="PROSITE" id="PS50939">
    <property type="entry name" value="CYTOCHROME_B561"/>
    <property type="match status" value="1"/>
</dbReference>
<keyword evidence="3 8" id="KW-0812">Transmembrane</keyword>
<organism evidence="10 11">
    <name type="scientific">Escovopsis weberi</name>
    <dbReference type="NCBI Taxonomy" id="150374"/>
    <lineage>
        <taxon>Eukaryota</taxon>
        <taxon>Fungi</taxon>
        <taxon>Dikarya</taxon>
        <taxon>Ascomycota</taxon>
        <taxon>Pezizomycotina</taxon>
        <taxon>Sordariomycetes</taxon>
        <taxon>Hypocreomycetidae</taxon>
        <taxon>Hypocreales</taxon>
        <taxon>Hypocreaceae</taxon>
        <taxon>Escovopsis</taxon>
    </lineage>
</organism>
<feature type="transmembrane region" description="Helical" evidence="8">
    <location>
        <begin position="137"/>
        <end position="160"/>
    </location>
</feature>
<evidence type="ECO:0000256" key="4">
    <source>
        <dbReference type="ARBA" id="ARBA00022982"/>
    </source>
</evidence>
<feature type="compositionally biased region" description="Basic residues" evidence="7">
    <location>
        <begin position="749"/>
        <end position="760"/>
    </location>
</feature>
<evidence type="ECO:0000256" key="5">
    <source>
        <dbReference type="ARBA" id="ARBA00022989"/>
    </source>
</evidence>
<feature type="compositionally biased region" description="Polar residues" evidence="7">
    <location>
        <begin position="718"/>
        <end position="740"/>
    </location>
</feature>
<evidence type="ECO:0000256" key="1">
    <source>
        <dbReference type="ARBA" id="ARBA00004370"/>
    </source>
</evidence>
<feature type="transmembrane region" description="Helical" evidence="8">
    <location>
        <begin position="172"/>
        <end position="193"/>
    </location>
</feature>
<feature type="compositionally biased region" description="Polar residues" evidence="7">
    <location>
        <begin position="383"/>
        <end position="420"/>
    </location>
</feature>
<dbReference type="Proteomes" id="UP000053831">
    <property type="component" value="Unassembled WGS sequence"/>
</dbReference>
<feature type="compositionally biased region" description="Basic and acidic residues" evidence="7">
    <location>
        <begin position="510"/>
        <end position="519"/>
    </location>
</feature>
<feature type="domain" description="Cytochrome b561" evidence="9">
    <location>
        <begin position="34"/>
        <end position="222"/>
    </location>
</feature>
<dbReference type="EMBL" id="LGSR01000020">
    <property type="protein sequence ID" value="KOS19455.1"/>
    <property type="molecule type" value="Genomic_DNA"/>
</dbReference>
<dbReference type="AlphaFoldDB" id="A0A0M9VU84"/>
<feature type="compositionally biased region" description="Polar residues" evidence="7">
    <location>
        <begin position="441"/>
        <end position="451"/>
    </location>
</feature>
<evidence type="ECO:0000259" key="9">
    <source>
        <dbReference type="PROSITE" id="PS50939"/>
    </source>
</evidence>
<keyword evidence="5 8" id="KW-1133">Transmembrane helix</keyword>
<dbReference type="CDD" id="cd08760">
    <property type="entry name" value="Cyt_b561_FRRS1_like"/>
    <property type="match status" value="1"/>
</dbReference>
<protein>
    <recommendedName>
        <fullName evidence="9">Cytochrome b561 domain-containing protein</fullName>
    </recommendedName>
</protein>
<keyword evidence="6 8" id="KW-0472">Membrane</keyword>
<feature type="compositionally biased region" description="Polar residues" evidence="7">
    <location>
        <begin position="530"/>
        <end position="544"/>
    </location>
</feature>
<dbReference type="GO" id="GO:0016020">
    <property type="term" value="C:membrane"/>
    <property type="evidence" value="ECO:0007669"/>
    <property type="project" value="UniProtKB-SubCell"/>
</dbReference>
<comment type="subcellular location">
    <subcellularLocation>
        <location evidence="1">Membrane</location>
    </subcellularLocation>
</comment>
<dbReference type="InterPro" id="IPR006593">
    <property type="entry name" value="Cyt_b561/ferric_Rdtase_TM"/>
</dbReference>
<dbReference type="PANTHER" id="PTHR47797">
    <property type="entry name" value="DEHYDROGENASE, PUTATIVE (AFU_ORTHOLOGUE AFUA_8G05805)-RELATED"/>
    <property type="match status" value="1"/>
</dbReference>
<feature type="region of interest" description="Disordered" evidence="7">
    <location>
        <begin position="297"/>
        <end position="343"/>
    </location>
</feature>
<feature type="transmembrane region" description="Helical" evidence="8">
    <location>
        <begin position="199"/>
        <end position="218"/>
    </location>
</feature>
<comment type="caution">
    <text evidence="10">The sequence shown here is derived from an EMBL/GenBank/DDBJ whole genome shotgun (WGS) entry which is preliminary data.</text>
</comment>
<evidence type="ECO:0000313" key="11">
    <source>
        <dbReference type="Proteomes" id="UP000053831"/>
    </source>
</evidence>
<feature type="compositionally biased region" description="Basic and acidic residues" evidence="7">
    <location>
        <begin position="603"/>
        <end position="637"/>
    </location>
</feature>
<feature type="compositionally biased region" description="Basic and acidic residues" evidence="7">
    <location>
        <begin position="648"/>
        <end position="676"/>
    </location>
</feature>
<evidence type="ECO:0000256" key="3">
    <source>
        <dbReference type="ARBA" id="ARBA00022692"/>
    </source>
</evidence>
<proteinExistence type="predicted"/>
<evidence type="ECO:0000256" key="6">
    <source>
        <dbReference type="ARBA" id="ARBA00023136"/>
    </source>
</evidence>
<feature type="transmembrane region" description="Helical" evidence="8">
    <location>
        <begin position="67"/>
        <end position="92"/>
    </location>
</feature>
<keyword evidence="4" id="KW-0249">Electron transport</keyword>
<evidence type="ECO:0000256" key="7">
    <source>
        <dbReference type="SAM" id="MobiDB-lite"/>
    </source>
</evidence>
<keyword evidence="11" id="KW-1185">Reference proteome</keyword>
<dbReference type="PANTHER" id="PTHR47797:SF3">
    <property type="entry name" value="CYTOCHROME B561 DOMAIN-CONTAINING PROTEIN"/>
    <property type="match status" value="1"/>
</dbReference>
<accession>A0A0M9VU84</accession>
<dbReference type="OrthoDB" id="19261at2759"/>
<evidence type="ECO:0000313" key="10">
    <source>
        <dbReference type="EMBL" id="KOS19455.1"/>
    </source>
</evidence>